<reference evidence="1 2" key="2">
    <citation type="journal article" date="2013" name="PLoS Genet.">
        <title>Comparative genome structure, secondary metabolite, and effector coding capacity across Cochliobolus pathogens.</title>
        <authorList>
            <person name="Condon B.J."/>
            <person name="Leng Y."/>
            <person name="Wu D."/>
            <person name="Bushley K.E."/>
            <person name="Ohm R.A."/>
            <person name="Otillar R."/>
            <person name="Martin J."/>
            <person name="Schackwitz W."/>
            <person name="Grimwood J."/>
            <person name="MohdZainudin N."/>
            <person name="Xue C."/>
            <person name="Wang R."/>
            <person name="Manning V.A."/>
            <person name="Dhillon B."/>
            <person name="Tu Z.J."/>
            <person name="Steffenson B.J."/>
            <person name="Salamov A."/>
            <person name="Sun H."/>
            <person name="Lowry S."/>
            <person name="LaButti K."/>
            <person name="Han J."/>
            <person name="Copeland A."/>
            <person name="Lindquist E."/>
            <person name="Barry K."/>
            <person name="Schmutz J."/>
            <person name="Baker S.E."/>
            <person name="Ciuffetti L.M."/>
            <person name="Grigoriev I.V."/>
            <person name="Zhong S."/>
            <person name="Turgeon B.G."/>
        </authorList>
    </citation>
    <scope>NUCLEOTIDE SEQUENCE [LARGE SCALE GENOMIC DNA]</scope>
    <source>
        <strain evidence="2">28A</strain>
    </source>
</reference>
<dbReference type="HOGENOM" id="CLU_1316122_0_0_1"/>
<dbReference type="AlphaFoldDB" id="R0KHF7"/>
<dbReference type="GeneID" id="19403578"/>
<organism evidence="1 2">
    <name type="scientific">Exserohilum turcicum (strain 28A)</name>
    <name type="common">Northern leaf blight fungus</name>
    <name type="synonym">Setosphaeria turcica</name>
    <dbReference type="NCBI Taxonomy" id="671987"/>
    <lineage>
        <taxon>Eukaryota</taxon>
        <taxon>Fungi</taxon>
        <taxon>Dikarya</taxon>
        <taxon>Ascomycota</taxon>
        <taxon>Pezizomycotina</taxon>
        <taxon>Dothideomycetes</taxon>
        <taxon>Pleosporomycetidae</taxon>
        <taxon>Pleosporales</taxon>
        <taxon>Pleosporineae</taxon>
        <taxon>Pleosporaceae</taxon>
        <taxon>Exserohilum</taxon>
    </lineage>
</organism>
<dbReference type="EMBL" id="KB908592">
    <property type="protein sequence ID" value="EOA87497.1"/>
    <property type="molecule type" value="Genomic_DNA"/>
</dbReference>
<evidence type="ECO:0008006" key="3">
    <source>
        <dbReference type="Google" id="ProtNLM"/>
    </source>
</evidence>
<sequence length="209" mass="23041">MDLDHIACLGQTCRTRVRPWRLCPLFASFPLSPSPQFQILQPKEFDMHYTFKHIWGTLLPISVAITHSVAASQVQNRSVDLPIAEHIIPLRRLSSSQHFGRREIASSSDITVAGHSTSLRNVRDIFGVDVTVGDTVLTLLFDTGAPFTWVLGPGFQCASKDGTQLSVPKAGNYFSAHYARLIIVLPCDIGNRTNAHILLTAPPVSQEAR</sequence>
<accession>R0KHF7</accession>
<evidence type="ECO:0000313" key="1">
    <source>
        <dbReference type="EMBL" id="EOA87497.1"/>
    </source>
</evidence>
<dbReference type="OrthoDB" id="15189at2759"/>
<reference evidence="1 2" key="1">
    <citation type="journal article" date="2012" name="PLoS Pathog.">
        <title>Diverse lifestyles and strategies of plant pathogenesis encoded in the genomes of eighteen Dothideomycetes fungi.</title>
        <authorList>
            <person name="Ohm R.A."/>
            <person name="Feau N."/>
            <person name="Henrissat B."/>
            <person name="Schoch C.L."/>
            <person name="Horwitz B.A."/>
            <person name="Barry K.W."/>
            <person name="Condon B.J."/>
            <person name="Copeland A.C."/>
            <person name="Dhillon B."/>
            <person name="Glaser F."/>
            <person name="Hesse C.N."/>
            <person name="Kosti I."/>
            <person name="LaButti K."/>
            <person name="Lindquist E.A."/>
            <person name="Lucas S."/>
            <person name="Salamov A.A."/>
            <person name="Bradshaw R.E."/>
            <person name="Ciuffetti L."/>
            <person name="Hamelin R.C."/>
            <person name="Kema G.H.J."/>
            <person name="Lawrence C."/>
            <person name="Scott J.A."/>
            <person name="Spatafora J.W."/>
            <person name="Turgeon B.G."/>
            <person name="de Wit P.J.G.M."/>
            <person name="Zhong S."/>
            <person name="Goodwin S.B."/>
            <person name="Grigoriev I.V."/>
        </authorList>
    </citation>
    <scope>NUCLEOTIDE SEQUENCE [LARGE SCALE GENOMIC DNA]</scope>
    <source>
        <strain evidence="2">28A</strain>
    </source>
</reference>
<gene>
    <name evidence="1" type="ORF">SETTUDRAFT_31748</name>
</gene>
<dbReference type="Proteomes" id="UP000016935">
    <property type="component" value="Unassembled WGS sequence"/>
</dbReference>
<evidence type="ECO:0000313" key="2">
    <source>
        <dbReference type="Proteomes" id="UP000016935"/>
    </source>
</evidence>
<name>R0KHF7_EXST2</name>
<keyword evidence="2" id="KW-1185">Reference proteome</keyword>
<protein>
    <recommendedName>
        <fullName evidence="3">Peptidase A1 domain-containing protein</fullName>
    </recommendedName>
</protein>
<proteinExistence type="predicted"/>
<dbReference type="STRING" id="671987.R0KHF7"/>
<dbReference type="RefSeq" id="XP_008025095.1">
    <property type="nucleotide sequence ID" value="XM_008026904.1"/>
</dbReference>